<dbReference type="InterPro" id="IPR044852">
    <property type="entry name" value="WBP2-like"/>
</dbReference>
<dbReference type="SUPFAM" id="SSF50729">
    <property type="entry name" value="PH domain-like"/>
    <property type="match status" value="1"/>
</dbReference>
<dbReference type="PANTHER" id="PTHR31606">
    <property type="entry name" value="WW DOMAIN BINDING PROTEIN 2, ISOFORM E"/>
    <property type="match status" value="1"/>
</dbReference>
<keyword evidence="2" id="KW-1185">Reference proteome</keyword>
<name>A0A9J6FPA3_HAELO</name>
<protein>
    <submittedName>
        <fullName evidence="1">Uncharacterized protein</fullName>
    </submittedName>
</protein>
<organism evidence="1 2">
    <name type="scientific">Haemaphysalis longicornis</name>
    <name type="common">Bush tick</name>
    <dbReference type="NCBI Taxonomy" id="44386"/>
    <lineage>
        <taxon>Eukaryota</taxon>
        <taxon>Metazoa</taxon>
        <taxon>Ecdysozoa</taxon>
        <taxon>Arthropoda</taxon>
        <taxon>Chelicerata</taxon>
        <taxon>Arachnida</taxon>
        <taxon>Acari</taxon>
        <taxon>Parasitiformes</taxon>
        <taxon>Ixodida</taxon>
        <taxon>Ixodoidea</taxon>
        <taxon>Ixodidae</taxon>
        <taxon>Haemaphysalinae</taxon>
        <taxon>Haemaphysalis</taxon>
    </lineage>
</organism>
<dbReference type="GO" id="GO:0003713">
    <property type="term" value="F:transcription coactivator activity"/>
    <property type="evidence" value="ECO:0007669"/>
    <property type="project" value="InterPro"/>
</dbReference>
<dbReference type="Proteomes" id="UP000821853">
    <property type="component" value="Unassembled WGS sequence"/>
</dbReference>
<sequence length="88" mass="9651">MIFFNSNTKDAMRSFSLPFVNVSDLQLKQPLFGANYIQGTVKAEPNGTCNSLFAVTRLLLPGMVTASNSTSTTKIPSTNQVMGYRLEK</sequence>
<dbReference type="AlphaFoldDB" id="A0A9J6FPA3"/>
<dbReference type="GO" id="GO:0031490">
    <property type="term" value="F:chromatin DNA binding"/>
    <property type="evidence" value="ECO:0007669"/>
    <property type="project" value="TreeGrafter"/>
</dbReference>
<evidence type="ECO:0000313" key="2">
    <source>
        <dbReference type="Proteomes" id="UP000821853"/>
    </source>
</evidence>
<dbReference type="OrthoDB" id="1259151at2759"/>
<dbReference type="GO" id="GO:0005634">
    <property type="term" value="C:nucleus"/>
    <property type="evidence" value="ECO:0007669"/>
    <property type="project" value="TreeGrafter"/>
</dbReference>
<comment type="caution">
    <text evidence="1">The sequence shown here is derived from an EMBL/GenBank/DDBJ whole genome shotgun (WGS) entry which is preliminary data.</text>
</comment>
<accession>A0A9J6FPA3</accession>
<gene>
    <name evidence="1" type="ORF">HPB48_007773</name>
</gene>
<dbReference type="VEuPathDB" id="VectorBase:HLOH_054415"/>
<proteinExistence type="predicted"/>
<dbReference type="PANTHER" id="PTHR31606:SF1">
    <property type="entry name" value="WW DOMAIN BINDING PROTEIN 2, ISOFORM E"/>
    <property type="match status" value="1"/>
</dbReference>
<dbReference type="EMBL" id="JABSTR010000003">
    <property type="protein sequence ID" value="KAH9365050.1"/>
    <property type="molecule type" value="Genomic_DNA"/>
</dbReference>
<evidence type="ECO:0000313" key="1">
    <source>
        <dbReference type="EMBL" id="KAH9365050.1"/>
    </source>
</evidence>
<reference evidence="1 2" key="1">
    <citation type="journal article" date="2020" name="Cell">
        <title>Large-Scale Comparative Analyses of Tick Genomes Elucidate Their Genetic Diversity and Vector Capacities.</title>
        <authorList>
            <consortium name="Tick Genome and Microbiome Consortium (TIGMIC)"/>
            <person name="Jia N."/>
            <person name="Wang J."/>
            <person name="Shi W."/>
            <person name="Du L."/>
            <person name="Sun Y."/>
            <person name="Zhan W."/>
            <person name="Jiang J.F."/>
            <person name="Wang Q."/>
            <person name="Zhang B."/>
            <person name="Ji P."/>
            <person name="Bell-Sakyi L."/>
            <person name="Cui X.M."/>
            <person name="Yuan T.T."/>
            <person name="Jiang B.G."/>
            <person name="Yang W.F."/>
            <person name="Lam T.T."/>
            <person name="Chang Q.C."/>
            <person name="Ding S.J."/>
            <person name="Wang X.J."/>
            <person name="Zhu J.G."/>
            <person name="Ruan X.D."/>
            <person name="Zhao L."/>
            <person name="Wei J.T."/>
            <person name="Ye R.Z."/>
            <person name="Que T.C."/>
            <person name="Du C.H."/>
            <person name="Zhou Y.H."/>
            <person name="Cheng J.X."/>
            <person name="Dai P.F."/>
            <person name="Guo W.B."/>
            <person name="Han X.H."/>
            <person name="Huang E.J."/>
            <person name="Li L.F."/>
            <person name="Wei W."/>
            <person name="Gao Y.C."/>
            <person name="Liu J.Z."/>
            <person name="Shao H.Z."/>
            <person name="Wang X."/>
            <person name="Wang C.C."/>
            <person name="Yang T.C."/>
            <person name="Huo Q.B."/>
            <person name="Li W."/>
            <person name="Chen H.Y."/>
            <person name="Chen S.E."/>
            <person name="Zhou L.G."/>
            <person name="Ni X.B."/>
            <person name="Tian J.H."/>
            <person name="Sheng Y."/>
            <person name="Liu T."/>
            <person name="Pan Y.S."/>
            <person name="Xia L.Y."/>
            <person name="Li J."/>
            <person name="Zhao F."/>
            <person name="Cao W.C."/>
        </authorList>
    </citation>
    <scope>NUCLEOTIDE SEQUENCE [LARGE SCALE GENOMIC DNA]</scope>
    <source>
        <strain evidence="1">HaeL-2018</strain>
    </source>
</reference>